<dbReference type="PROSITE" id="PS50089">
    <property type="entry name" value="ZF_RING_2"/>
    <property type="match status" value="1"/>
</dbReference>
<comment type="caution">
    <text evidence="4">The sequence shown here is derived from an EMBL/GenBank/DDBJ whole genome shotgun (WGS) entry which is preliminary data.</text>
</comment>
<evidence type="ECO:0000259" key="3">
    <source>
        <dbReference type="PROSITE" id="PS50089"/>
    </source>
</evidence>
<evidence type="ECO:0000313" key="4">
    <source>
        <dbReference type="EMBL" id="KEZ43241.1"/>
    </source>
</evidence>
<dbReference type="Gene3D" id="3.30.40.10">
    <property type="entry name" value="Zinc/RING finger domain, C3HC4 (zinc finger)"/>
    <property type="match status" value="1"/>
</dbReference>
<dbReference type="InterPro" id="IPR039903">
    <property type="entry name" value="Zswim2"/>
</dbReference>
<dbReference type="SUPFAM" id="SSF57850">
    <property type="entry name" value="RING/U-box"/>
    <property type="match status" value="1"/>
</dbReference>
<evidence type="ECO:0000313" key="5">
    <source>
        <dbReference type="Proteomes" id="UP000028545"/>
    </source>
</evidence>
<dbReference type="KEGG" id="sapo:SAPIO_CDS4933"/>
<dbReference type="PANTHER" id="PTHR21540">
    <property type="entry name" value="RING FINGER AND SWIM DOMAIN-CONTAINING PROTEIN 2"/>
    <property type="match status" value="1"/>
</dbReference>
<dbReference type="CDD" id="cd16494">
    <property type="entry name" value="RING-CH-C4HC3_ZSWM2"/>
    <property type="match status" value="1"/>
</dbReference>
<gene>
    <name evidence="4" type="ORF">SAPIO_CDS4933</name>
</gene>
<dbReference type="EMBL" id="JOWA01000095">
    <property type="protein sequence ID" value="KEZ43241.1"/>
    <property type="molecule type" value="Genomic_DNA"/>
</dbReference>
<keyword evidence="1" id="KW-0863">Zinc-finger</keyword>
<dbReference type="RefSeq" id="XP_016643040.1">
    <property type="nucleotide sequence ID" value="XM_016787365.1"/>
</dbReference>
<dbReference type="OrthoDB" id="25129at2759"/>
<dbReference type="InterPro" id="IPR001841">
    <property type="entry name" value="Znf_RING"/>
</dbReference>
<dbReference type="HOGENOM" id="CLU_427686_0_0_1"/>
<feature type="region of interest" description="Disordered" evidence="2">
    <location>
        <begin position="1"/>
        <end position="98"/>
    </location>
</feature>
<dbReference type="GO" id="GO:0061630">
    <property type="term" value="F:ubiquitin protein ligase activity"/>
    <property type="evidence" value="ECO:0007669"/>
    <property type="project" value="InterPro"/>
</dbReference>
<sequence length="640" mass="70078">MSEARRGSPRSKAQAPAVHPPPTPSPTTRGIKRKAESNWTAISSSRSSSVEILDGPPEPKKTTKTVNRSPSLEILDSRPPKKLKGFEPNLPSRSIPSLNVRDRRGSTFYRANESVLSRVLRADFKYVYQLALLSSELKEIFAGAPPIDADPSSAGPDAEEAGKRKPIEGDCPICFCEFDLNEKEAITWCRAACGQNVHAHCFRMWAATKCPGHESEATCPYCRSVWGVELDPVAVMKRTGQLNEEGYVNVADQLGISSVRDGGLVNNTVRVRRTGSDGDGTEEPESLILKYAPPYVAAAGPDFPFSQERQVVEAAVLRAFRGSSPLSDLPAEGSITIPTVVDHDPASSVLILEDLGPLATLWDLLTPAACARVPEAEIDDAYGKIGERIGRFFAKVHSKETFTILSSNPNISKVLSQNLTEKLVSDVAVAPVIDHLRECSIPDAERIHERVTQAYRTPTVLPRFSLGDFHPGSVLVESWEDKPYVSGETRKLAVIDWEFANLGGGGVSSDVAQFLAALHGPMIHLEEDSPLYKAYRALATGFTRTYAEDADYNREEGGVSGEDKLTLLRESLILHGREMINLAFERKEEWGSDSMVTITAKGAWYVRKAGEDVEGMREEENWAALRAGDDGFILGLFTLR</sequence>
<keyword evidence="1" id="KW-0862">Zinc</keyword>
<dbReference type="SUPFAM" id="SSF56112">
    <property type="entry name" value="Protein kinase-like (PK-like)"/>
    <property type="match status" value="1"/>
</dbReference>
<dbReference type="GO" id="GO:0008270">
    <property type="term" value="F:zinc ion binding"/>
    <property type="evidence" value="ECO:0007669"/>
    <property type="project" value="UniProtKB-KW"/>
</dbReference>
<organism evidence="4 5">
    <name type="scientific">Pseudallescheria apiosperma</name>
    <name type="common">Scedosporium apiospermum</name>
    <dbReference type="NCBI Taxonomy" id="563466"/>
    <lineage>
        <taxon>Eukaryota</taxon>
        <taxon>Fungi</taxon>
        <taxon>Dikarya</taxon>
        <taxon>Ascomycota</taxon>
        <taxon>Pezizomycotina</taxon>
        <taxon>Sordariomycetes</taxon>
        <taxon>Hypocreomycetidae</taxon>
        <taxon>Microascales</taxon>
        <taxon>Microascaceae</taxon>
        <taxon>Scedosporium</taxon>
    </lineage>
</organism>
<dbReference type="Gene3D" id="3.30.200.20">
    <property type="entry name" value="Phosphorylase Kinase, domain 1"/>
    <property type="match status" value="1"/>
</dbReference>
<reference evidence="4 5" key="1">
    <citation type="journal article" date="2014" name="Genome Announc.">
        <title>Draft genome sequence of the pathogenic fungus Scedosporium apiospermum.</title>
        <authorList>
            <person name="Vandeputte P."/>
            <person name="Ghamrawi S."/>
            <person name="Rechenmann M."/>
            <person name="Iltis A."/>
            <person name="Giraud S."/>
            <person name="Fleury M."/>
            <person name="Thornton C."/>
            <person name="Delhaes L."/>
            <person name="Meyer W."/>
            <person name="Papon N."/>
            <person name="Bouchara J.P."/>
        </authorList>
    </citation>
    <scope>NUCLEOTIDE SEQUENCE [LARGE SCALE GENOMIC DNA]</scope>
    <source>
        <strain evidence="4 5">IHEM 14462</strain>
    </source>
</reference>
<feature type="domain" description="RING-type" evidence="3">
    <location>
        <begin position="171"/>
        <end position="223"/>
    </location>
</feature>
<dbReference type="GeneID" id="27724005"/>
<evidence type="ECO:0000256" key="2">
    <source>
        <dbReference type="SAM" id="MobiDB-lite"/>
    </source>
</evidence>
<proteinExistence type="predicted"/>
<dbReference type="AlphaFoldDB" id="A0A084G7C9"/>
<evidence type="ECO:0000256" key="1">
    <source>
        <dbReference type="PROSITE-ProRule" id="PRU00175"/>
    </source>
</evidence>
<keyword evidence="1" id="KW-0479">Metal-binding</keyword>
<dbReference type="Gene3D" id="3.90.1200.10">
    <property type="match status" value="1"/>
</dbReference>
<dbReference type="PANTHER" id="PTHR21540:SF0">
    <property type="entry name" value="PHD FAMILY PROTEIN"/>
    <property type="match status" value="1"/>
</dbReference>
<dbReference type="InterPro" id="IPR011009">
    <property type="entry name" value="Kinase-like_dom_sf"/>
</dbReference>
<keyword evidence="5" id="KW-1185">Reference proteome</keyword>
<dbReference type="VEuPathDB" id="FungiDB:SAPIO_CDS4933"/>
<dbReference type="InterPro" id="IPR013083">
    <property type="entry name" value="Znf_RING/FYVE/PHD"/>
</dbReference>
<dbReference type="Proteomes" id="UP000028545">
    <property type="component" value="Unassembled WGS sequence"/>
</dbReference>
<name>A0A084G7C9_PSEDA</name>
<accession>A0A084G7C9</accession>
<protein>
    <recommendedName>
        <fullName evidence="3">RING-type domain-containing protein</fullName>
    </recommendedName>
</protein>